<evidence type="ECO:0000313" key="2">
    <source>
        <dbReference type="EMBL" id="KAF6401429.1"/>
    </source>
</evidence>
<reference evidence="2 3" key="1">
    <citation type="journal article" date="2020" name="Nature">
        <title>Six reference-quality genomes reveal evolution of bat adaptations.</title>
        <authorList>
            <person name="Jebb D."/>
            <person name="Huang Z."/>
            <person name="Pippel M."/>
            <person name="Hughes G.M."/>
            <person name="Lavrichenko K."/>
            <person name="Devanna P."/>
            <person name="Winkler S."/>
            <person name="Jermiin L.S."/>
            <person name="Skirmuntt E.C."/>
            <person name="Katzourakis A."/>
            <person name="Burkitt-Gray L."/>
            <person name="Ray D.A."/>
            <person name="Sullivan K.A.M."/>
            <person name="Roscito J.G."/>
            <person name="Kirilenko B.M."/>
            <person name="Davalos L.M."/>
            <person name="Corthals A.P."/>
            <person name="Power M.L."/>
            <person name="Jones G."/>
            <person name="Ransome R.D."/>
            <person name="Dechmann D.K.N."/>
            <person name="Locatelli A.G."/>
            <person name="Puechmaille S.J."/>
            <person name="Fedrigo O."/>
            <person name="Jarvis E.D."/>
            <person name="Hiller M."/>
            <person name="Vernes S.C."/>
            <person name="Myers E.W."/>
            <person name="Teeling E.C."/>
        </authorList>
    </citation>
    <scope>NUCLEOTIDE SEQUENCE [LARGE SCALE GENOMIC DNA]</scope>
    <source>
        <strain evidence="2">MRouAeg1</strain>
        <tissue evidence="2">Muscle</tissue>
    </source>
</reference>
<feature type="region of interest" description="Disordered" evidence="1">
    <location>
        <begin position="110"/>
        <end position="132"/>
    </location>
</feature>
<protein>
    <submittedName>
        <fullName evidence="2">Uncharacterized protein</fullName>
    </submittedName>
</protein>
<dbReference type="AlphaFoldDB" id="A0A7J8BSE4"/>
<gene>
    <name evidence="2" type="ORF">HJG63_009535</name>
</gene>
<comment type="caution">
    <text evidence="2">The sequence shown here is derived from an EMBL/GenBank/DDBJ whole genome shotgun (WGS) entry which is preliminary data.</text>
</comment>
<dbReference type="EMBL" id="JACASE010000016">
    <property type="protein sequence ID" value="KAF6401429.1"/>
    <property type="molecule type" value="Genomic_DNA"/>
</dbReference>
<proteinExistence type="predicted"/>
<evidence type="ECO:0000256" key="1">
    <source>
        <dbReference type="SAM" id="MobiDB-lite"/>
    </source>
</evidence>
<keyword evidence="3" id="KW-1185">Reference proteome</keyword>
<organism evidence="2 3">
    <name type="scientific">Rousettus aegyptiacus</name>
    <name type="common">Egyptian fruit bat</name>
    <name type="synonym">Pteropus aegyptiacus</name>
    <dbReference type="NCBI Taxonomy" id="9407"/>
    <lineage>
        <taxon>Eukaryota</taxon>
        <taxon>Metazoa</taxon>
        <taxon>Chordata</taxon>
        <taxon>Craniata</taxon>
        <taxon>Vertebrata</taxon>
        <taxon>Euteleostomi</taxon>
        <taxon>Mammalia</taxon>
        <taxon>Eutheria</taxon>
        <taxon>Laurasiatheria</taxon>
        <taxon>Chiroptera</taxon>
        <taxon>Yinpterochiroptera</taxon>
        <taxon>Pteropodoidea</taxon>
        <taxon>Pteropodidae</taxon>
        <taxon>Rousettinae</taxon>
        <taxon>Rousettus</taxon>
    </lineage>
</organism>
<name>A0A7J8BSE4_ROUAE</name>
<evidence type="ECO:0000313" key="3">
    <source>
        <dbReference type="Proteomes" id="UP000593571"/>
    </source>
</evidence>
<sequence length="132" mass="14206">MEIKITSTKQCVPNEASQVAENSGLKNMLVVPRENMLCISSLETGCLPRINEKPSLRKSSYPLLRRGQGEADTLVYDALQLPPGSGERWLHLPVPPFCPREGLHTLPSVSPSRSLGPVAMGSPAAAGGTRFL</sequence>
<dbReference type="Proteomes" id="UP000593571">
    <property type="component" value="Unassembled WGS sequence"/>
</dbReference>
<accession>A0A7J8BSE4</accession>